<dbReference type="HOGENOM" id="CLU_1844019_0_0_11"/>
<evidence type="ECO:0000313" key="3">
    <source>
        <dbReference type="EMBL" id="EDY64330.1"/>
    </source>
</evidence>
<feature type="transmembrane region" description="Helical" evidence="2">
    <location>
        <begin position="109"/>
        <end position="132"/>
    </location>
</feature>
<dbReference type="AlphaFoldDB" id="B5HBW9"/>
<proteinExistence type="predicted"/>
<sequence length="139" mass="14617">MPAGPTRTARPTRRDSDVTGPAGAATSTFAHPCRKRRQAPPGRAELVDLQGAECHPWAMGTGRRSQAERDDITVEIGYALLSACFLGGVVFAAVAGPAVVWSLPPAVETFLLAAGTVVAGALAGVRVVHVLWRHAARRR</sequence>
<evidence type="ECO:0000256" key="2">
    <source>
        <dbReference type="SAM" id="Phobius"/>
    </source>
</evidence>
<name>B5HBW9_STRE2</name>
<keyword evidence="2" id="KW-0472">Membrane</keyword>
<evidence type="ECO:0000256" key="1">
    <source>
        <dbReference type="SAM" id="MobiDB-lite"/>
    </source>
</evidence>
<feature type="region of interest" description="Disordered" evidence="1">
    <location>
        <begin position="1"/>
        <end position="42"/>
    </location>
</feature>
<feature type="transmembrane region" description="Helical" evidence="2">
    <location>
        <begin position="78"/>
        <end position="103"/>
    </location>
</feature>
<dbReference type="EMBL" id="CM000950">
    <property type="protein sequence ID" value="EDY64330.1"/>
    <property type="molecule type" value="Genomic_DNA"/>
</dbReference>
<keyword evidence="2" id="KW-0812">Transmembrane</keyword>
<gene>
    <name evidence="3" type="ORF">SSDG_02652</name>
</gene>
<evidence type="ECO:0000313" key="4">
    <source>
        <dbReference type="Proteomes" id="UP000002805"/>
    </source>
</evidence>
<dbReference type="Pfam" id="PF19857">
    <property type="entry name" value="DUF6332"/>
    <property type="match status" value="1"/>
</dbReference>
<dbReference type="InterPro" id="IPR046295">
    <property type="entry name" value="DUF6332"/>
</dbReference>
<reference evidence="4" key="1">
    <citation type="submission" date="2008-02" db="EMBL/GenBank/DDBJ databases">
        <authorList>
            <consortium name="The Broad Institute Genome Sequencing Platform"/>
            <person name="Fischbach M."/>
            <person name="Ward D."/>
            <person name="Young S."/>
            <person name="Jaffe D."/>
            <person name="Gnerre S."/>
            <person name="Berlin A."/>
            <person name="Heiman D."/>
            <person name="Hepburn T."/>
            <person name="Sykes S."/>
            <person name="Alvarado L."/>
            <person name="Kodira C.D."/>
            <person name="Straight P."/>
            <person name="Clardy J."/>
            <person name="Hung D."/>
            <person name="Kolter R."/>
            <person name="Mekalanos J."/>
            <person name="Walker S."/>
            <person name="Walsh C.T."/>
            <person name="Lander E."/>
            <person name="Galagan J."/>
            <person name="Nusbaum C."/>
            <person name="Birren B."/>
        </authorList>
    </citation>
    <scope>NUCLEOTIDE SEQUENCE [LARGE SCALE GENOMIC DNA]</scope>
    <source>
        <strain evidence="4">ATCC 25486 / DSM 40338 / CBS 914.69 / JCM 4507 / NBRC 13074 / NRRL 2958 / 5647</strain>
    </source>
</reference>
<accession>B5HBW9</accession>
<reference evidence="4" key="2">
    <citation type="submission" date="2009-10" db="EMBL/GenBank/DDBJ databases">
        <title>The genome sequence of Streptomyces pristinaespiralis strain ATCC 25486.</title>
        <authorList>
            <consortium name="The Broad Institute Genome Sequencing Platform"/>
            <consortium name="Broad Institute Microbial Sequencing Center"/>
            <person name="Fischbach M."/>
            <person name="Godfrey P."/>
            <person name="Ward D."/>
            <person name="Young S."/>
            <person name="Zeng Q."/>
            <person name="Koehrsen M."/>
            <person name="Alvarado L."/>
            <person name="Berlin A.M."/>
            <person name="Bochicchio J."/>
            <person name="Borenstein D."/>
            <person name="Chapman S.B."/>
            <person name="Chen Z."/>
            <person name="Engels R."/>
            <person name="Freedman E."/>
            <person name="Gellesch M."/>
            <person name="Goldberg J."/>
            <person name="Griggs A."/>
            <person name="Gujja S."/>
            <person name="Heilman E.R."/>
            <person name="Heiman D.I."/>
            <person name="Hepburn T.A."/>
            <person name="Howarth C."/>
            <person name="Jen D."/>
            <person name="Larson L."/>
            <person name="Lewis B."/>
            <person name="Mehta T."/>
            <person name="Park D."/>
            <person name="Pearson M."/>
            <person name="Richards J."/>
            <person name="Roberts A."/>
            <person name="Saif S."/>
            <person name="Shea T.D."/>
            <person name="Shenoy N."/>
            <person name="Sisk P."/>
            <person name="Stolte C."/>
            <person name="Sykes S.N."/>
            <person name="Thomson T."/>
            <person name="Walk T."/>
            <person name="White J."/>
            <person name="Yandava C."/>
            <person name="Straight P."/>
            <person name="Clardy J."/>
            <person name="Hung D."/>
            <person name="Kolter R."/>
            <person name="Mekalanos J."/>
            <person name="Walker S."/>
            <person name="Walsh C.T."/>
            <person name="Wieland-Brown L.C."/>
            <person name="Haas B."/>
            <person name="Nusbaum C."/>
            <person name="Birren B."/>
        </authorList>
    </citation>
    <scope>NUCLEOTIDE SEQUENCE [LARGE SCALE GENOMIC DNA]</scope>
    <source>
        <strain evidence="4">ATCC 25486 / DSM 40338 / CBS 914.69 / JCM 4507 / NBRC 13074 / NRRL 2958 / 5647</strain>
    </source>
</reference>
<dbReference type="Proteomes" id="UP000002805">
    <property type="component" value="Chromosome"/>
</dbReference>
<keyword evidence="2" id="KW-1133">Transmembrane helix</keyword>
<protein>
    <submittedName>
        <fullName evidence="3">Uncharacterized protein</fullName>
    </submittedName>
</protein>
<organism evidence="3 4">
    <name type="scientific">Streptomyces pristinaespiralis (strain ATCC 25486 / DSM 40338 / CBS 914.69 / JCM 4507 / KCC S-0507 / NBRC 13074 / NRRL 2958 / 5647)</name>
    <dbReference type="NCBI Taxonomy" id="457429"/>
    <lineage>
        <taxon>Bacteria</taxon>
        <taxon>Bacillati</taxon>
        <taxon>Actinomycetota</taxon>
        <taxon>Actinomycetes</taxon>
        <taxon>Kitasatosporales</taxon>
        <taxon>Streptomycetaceae</taxon>
        <taxon>Streptomyces</taxon>
    </lineage>
</organism>
<keyword evidence="4" id="KW-1185">Reference proteome</keyword>